<dbReference type="PANTHER" id="PTHR43713:SF3">
    <property type="entry name" value="GLUTAMATE-1-SEMIALDEHYDE 2,1-AMINOMUTASE 1, CHLOROPLASTIC-RELATED"/>
    <property type="match status" value="1"/>
</dbReference>
<evidence type="ECO:0000256" key="2">
    <source>
        <dbReference type="ARBA" id="ARBA00001933"/>
    </source>
</evidence>
<keyword evidence="12" id="KW-1185">Reference proteome</keyword>
<dbReference type="NCBIfam" id="TIGR00713">
    <property type="entry name" value="hemL"/>
    <property type="match status" value="1"/>
</dbReference>
<feature type="region of interest" description="Disordered" evidence="9">
    <location>
        <begin position="240"/>
        <end position="270"/>
    </location>
</feature>
<proteinExistence type="inferred from homology"/>
<dbReference type="GO" id="GO:0030170">
    <property type="term" value="F:pyridoxal phosphate binding"/>
    <property type="evidence" value="ECO:0007669"/>
    <property type="project" value="InterPro"/>
</dbReference>
<dbReference type="InterPro" id="IPR001054">
    <property type="entry name" value="A/G_cyclase"/>
</dbReference>
<dbReference type="Pfam" id="PF00202">
    <property type="entry name" value="Aminotran_3"/>
    <property type="match status" value="1"/>
</dbReference>
<organism evidence="11 12">
    <name type="scientific">Glycomyces sambucus</name>
    <dbReference type="NCBI Taxonomy" id="380244"/>
    <lineage>
        <taxon>Bacteria</taxon>
        <taxon>Bacillati</taxon>
        <taxon>Actinomycetota</taxon>
        <taxon>Actinomycetes</taxon>
        <taxon>Glycomycetales</taxon>
        <taxon>Glycomycetaceae</taxon>
        <taxon>Glycomyces</taxon>
    </lineage>
</organism>
<reference evidence="12" key="1">
    <citation type="submission" date="2016-10" db="EMBL/GenBank/DDBJ databases">
        <authorList>
            <person name="Varghese N."/>
            <person name="Submissions S."/>
        </authorList>
    </citation>
    <scope>NUCLEOTIDE SEQUENCE [LARGE SCALE GENOMIC DNA]</scope>
    <source>
        <strain evidence="12">CGMCC 4.3147</strain>
    </source>
</reference>
<dbReference type="GO" id="GO:0006782">
    <property type="term" value="P:protoporphyrinogen IX biosynthetic process"/>
    <property type="evidence" value="ECO:0007669"/>
    <property type="project" value="UniProtKB-UniRule"/>
</dbReference>
<dbReference type="SUPFAM" id="SSF53383">
    <property type="entry name" value="PLP-dependent transferases"/>
    <property type="match status" value="1"/>
</dbReference>
<keyword evidence="5 8" id="KW-0663">Pyridoxal phosphate</keyword>
<dbReference type="NCBIfam" id="NF000818">
    <property type="entry name" value="PRK00062.1"/>
    <property type="match status" value="1"/>
</dbReference>
<accession>A0A1G9GTM6</accession>
<dbReference type="Proteomes" id="UP000198662">
    <property type="component" value="Unassembled WGS sequence"/>
</dbReference>
<dbReference type="InterPro" id="IPR029787">
    <property type="entry name" value="Nucleotide_cyclase"/>
</dbReference>
<comment type="similarity">
    <text evidence="4 8">Belongs to the class-III pyridoxal-phosphate-dependent aminotransferase family. HemL subfamily.</text>
</comment>
<comment type="cofactor">
    <cofactor evidence="2 8">
        <name>pyridoxal 5'-phosphate</name>
        <dbReference type="ChEBI" id="CHEBI:597326"/>
    </cofactor>
</comment>
<dbReference type="Gene3D" id="3.40.50.300">
    <property type="entry name" value="P-loop containing nucleotide triphosphate hydrolases"/>
    <property type="match status" value="1"/>
</dbReference>
<dbReference type="HAMAP" id="MF_00375">
    <property type="entry name" value="HemL_aminotrans_3"/>
    <property type="match status" value="1"/>
</dbReference>
<dbReference type="Gene3D" id="3.30.70.1230">
    <property type="entry name" value="Nucleotide cyclase"/>
    <property type="match status" value="1"/>
</dbReference>
<comment type="pathway">
    <text evidence="3">Porphyrin-containing compound metabolism; protoporphyrin-IX biosynthesis; 5-aminolevulinate from L-glutamyl-tRNA(Glu): step 2/2.</text>
</comment>
<dbReference type="OrthoDB" id="9801052at2"/>
<dbReference type="EMBL" id="FNGF01000003">
    <property type="protein sequence ID" value="SDL04049.1"/>
    <property type="molecule type" value="Genomic_DNA"/>
</dbReference>
<dbReference type="GO" id="GO:0035556">
    <property type="term" value="P:intracellular signal transduction"/>
    <property type="evidence" value="ECO:0007669"/>
    <property type="project" value="InterPro"/>
</dbReference>
<comment type="subunit">
    <text evidence="8">Homodimer.</text>
</comment>
<dbReference type="CDD" id="cd00610">
    <property type="entry name" value="OAT_like"/>
    <property type="match status" value="1"/>
</dbReference>
<dbReference type="InterPro" id="IPR015424">
    <property type="entry name" value="PyrdxlP-dep_Trfase"/>
</dbReference>
<dbReference type="SUPFAM" id="SSF55073">
    <property type="entry name" value="Nucleotide cyclase"/>
    <property type="match status" value="1"/>
</dbReference>
<dbReference type="InterPro" id="IPR015422">
    <property type="entry name" value="PyrdxlP-dep_Trfase_small"/>
</dbReference>
<dbReference type="SUPFAM" id="SSF52540">
    <property type="entry name" value="P-loop containing nucleoside triphosphate hydrolases"/>
    <property type="match status" value="1"/>
</dbReference>
<keyword evidence="8" id="KW-0963">Cytoplasm</keyword>
<dbReference type="GO" id="GO:0004016">
    <property type="term" value="F:adenylate cyclase activity"/>
    <property type="evidence" value="ECO:0007669"/>
    <property type="project" value="UniProtKB-ARBA"/>
</dbReference>
<evidence type="ECO:0000256" key="1">
    <source>
        <dbReference type="ARBA" id="ARBA00001579"/>
    </source>
</evidence>
<dbReference type="PROSITE" id="PS50125">
    <property type="entry name" value="GUANYLATE_CYCLASE_2"/>
    <property type="match status" value="1"/>
</dbReference>
<evidence type="ECO:0000256" key="9">
    <source>
        <dbReference type="SAM" id="MobiDB-lite"/>
    </source>
</evidence>
<dbReference type="SMART" id="SM00044">
    <property type="entry name" value="CYCc"/>
    <property type="match status" value="1"/>
</dbReference>
<dbReference type="InterPro" id="IPR005814">
    <property type="entry name" value="Aminotrans_3"/>
</dbReference>
<feature type="region of interest" description="Disordered" evidence="9">
    <location>
        <begin position="1"/>
        <end position="60"/>
    </location>
</feature>
<feature type="compositionally biased region" description="Basic and acidic residues" evidence="9">
    <location>
        <begin position="648"/>
        <end position="663"/>
    </location>
</feature>
<feature type="compositionally biased region" description="Polar residues" evidence="9">
    <location>
        <begin position="1"/>
        <end position="15"/>
    </location>
</feature>
<evidence type="ECO:0000313" key="11">
    <source>
        <dbReference type="EMBL" id="SDL04049.1"/>
    </source>
</evidence>
<evidence type="ECO:0000256" key="5">
    <source>
        <dbReference type="ARBA" id="ARBA00022898"/>
    </source>
</evidence>
<dbReference type="GO" id="GO:0008483">
    <property type="term" value="F:transaminase activity"/>
    <property type="evidence" value="ECO:0007669"/>
    <property type="project" value="InterPro"/>
</dbReference>
<dbReference type="FunFam" id="3.40.640.10:FF:000021">
    <property type="entry name" value="Glutamate-1-semialdehyde 2,1-aminomutase"/>
    <property type="match status" value="1"/>
</dbReference>
<evidence type="ECO:0000256" key="3">
    <source>
        <dbReference type="ARBA" id="ARBA00004819"/>
    </source>
</evidence>
<evidence type="ECO:0000313" key="12">
    <source>
        <dbReference type="Proteomes" id="UP000198662"/>
    </source>
</evidence>
<dbReference type="InterPro" id="IPR015421">
    <property type="entry name" value="PyrdxlP-dep_Trfase_major"/>
</dbReference>
<evidence type="ECO:0000259" key="10">
    <source>
        <dbReference type="PROSITE" id="PS50125"/>
    </source>
</evidence>
<feature type="domain" description="Guanylate cyclase" evidence="10">
    <location>
        <begin position="76"/>
        <end position="172"/>
    </location>
</feature>
<dbReference type="UniPathway" id="UPA00251">
    <property type="reaction ID" value="UER00317"/>
</dbReference>
<dbReference type="STRING" id="380244.SAMN05216298_2421"/>
<dbReference type="PANTHER" id="PTHR43713">
    <property type="entry name" value="GLUTAMATE-1-SEMIALDEHYDE 2,1-AMINOMUTASE"/>
    <property type="match status" value="1"/>
</dbReference>
<protein>
    <recommendedName>
        <fullName evidence="8">Glutamate-1-semialdehyde 2,1-aminomutase</fullName>
        <shortName evidence="8">GSA</shortName>
        <ecNumber evidence="8">5.4.3.8</ecNumber>
    </recommendedName>
    <alternativeName>
        <fullName evidence="8">Glutamate-1-semialdehyde aminotransferase</fullName>
        <shortName evidence="8">GSA-AT</shortName>
    </alternativeName>
</protein>
<keyword evidence="6 8" id="KW-0413">Isomerase</keyword>
<comment type="catalytic activity">
    <reaction evidence="1 8">
        <text>(S)-4-amino-5-oxopentanoate = 5-aminolevulinate</text>
        <dbReference type="Rhea" id="RHEA:14265"/>
        <dbReference type="ChEBI" id="CHEBI:57501"/>
        <dbReference type="ChEBI" id="CHEBI:356416"/>
        <dbReference type="EC" id="5.4.3.8"/>
    </reaction>
</comment>
<dbReference type="EC" id="5.4.3.8" evidence="8"/>
<dbReference type="Pfam" id="PF00211">
    <property type="entry name" value="Guanylate_cyc"/>
    <property type="match status" value="1"/>
</dbReference>
<name>A0A1G9GTM6_9ACTN</name>
<dbReference type="AlphaFoldDB" id="A0A1G9GTM6"/>
<dbReference type="GO" id="GO:0009190">
    <property type="term" value="P:cyclic nucleotide biosynthetic process"/>
    <property type="evidence" value="ECO:0007669"/>
    <property type="project" value="InterPro"/>
</dbReference>
<evidence type="ECO:0000256" key="6">
    <source>
        <dbReference type="ARBA" id="ARBA00023235"/>
    </source>
</evidence>
<evidence type="ECO:0000256" key="4">
    <source>
        <dbReference type="ARBA" id="ARBA00008981"/>
    </source>
</evidence>
<keyword evidence="7 8" id="KW-0627">Porphyrin biosynthesis</keyword>
<evidence type="ECO:0000256" key="7">
    <source>
        <dbReference type="ARBA" id="ARBA00023244"/>
    </source>
</evidence>
<dbReference type="GO" id="GO:0042286">
    <property type="term" value="F:glutamate-1-semialdehyde 2,1-aminomutase activity"/>
    <property type="evidence" value="ECO:0007669"/>
    <property type="project" value="UniProtKB-UniRule"/>
</dbReference>
<gene>
    <name evidence="8" type="primary">hemL</name>
    <name evidence="11" type="ORF">SAMN05216298_2421</name>
</gene>
<dbReference type="CDD" id="cd07302">
    <property type="entry name" value="CHD"/>
    <property type="match status" value="1"/>
</dbReference>
<dbReference type="Gene3D" id="3.90.1150.10">
    <property type="entry name" value="Aspartate Aminotransferase, domain 1"/>
    <property type="match status" value="1"/>
</dbReference>
<dbReference type="GO" id="GO:0005737">
    <property type="term" value="C:cytoplasm"/>
    <property type="evidence" value="ECO:0007669"/>
    <property type="project" value="UniProtKB-SubCell"/>
</dbReference>
<sequence>MDTTTASHAALTSPSLLALEGPDPLEPPGGPGFGTLGNETSEYRNPSDVAGGAAVPGGGDGPAGARRALLPAGDVTFLFTDIEGSTRLASGLGAERYRVVLHRHRALVREVLAAHGGVEVDTEGDSFFVAFHDAADACAAAVGIQEALRGASWPEEDGAPLRPPVRMGLHTGEAWPSAGGYATPEVHRTARICSAAHGDQVLASAECAAAAGLAPDRRRRLGDFELRGLPGATELVQLTAPGLPDDFPPPRVRPRRHNLPTALKPPVERPEDARELDRAFAVSRMVTLSGLPGCGKTTFAKAWARKRLSCYEHGVWYSEAGPDLGRALLDALDLRSEPLRAPIRTVIDHFRDRRALLVVDGTDQLGAERRNELLVLLESCPELHLLAVGRRPLDLPGAAKRALDLPAGGVGAKLLAGFCEDRGAPWTAADCRGLAAAVENFPPALLALADLVALASPQAALRRLRDDPVAVLDAGGRFREAIDEAVAAISGPARAVLLELAARERGASVDEVLDLCRQRDGSLEALVELVDAALVVIERPAMDQAVYRVPAPLRWLLAGPDPEPAPAPLAPGFAERLVHPVAFDAPRLRAVALRPAPAASRAARPRRRGRGRRRPPGPPRGRRSRPPPPLPRDRWDVCDAGAVTDSQPEPRERSRSKAAAERAARVIPGGVNSPVRAFRGVGGTPVFIAEAHGARMTDVDGNTYVDLVGSWGPLILGHAHPAVVDALAEAAARGTSYGAPTEAEVDLAELIVDRTPCDMVRLVSSGTEATMSAVRLARAATGRDKVIKFAGCYHGHADYFLAEAGSGVATLGHPDSPGVPAAAAADTIVVPYNDINAVEAAFAAHPGQIGAVITEAVPGNMGAVAPLDGFNEKLYAVAHARGALLISDEVMTGFRVAPGGLAAPADLYTYGKVMGGGLPAAAFGGRADLMSAISPAGPVYQAGTLSGNPLAVAAGLATLRLCDDEVYRTLDRTAAAIADMAGAALAKAGVPHFVSAPSNLFSVFFTEGPVTNFEEAKAQDAAAYGAFFHAMLDQGVYLPPSAYECWFTSAAIDEEALSHIEQALQPAAEAAAKVRS</sequence>
<evidence type="ECO:0000256" key="8">
    <source>
        <dbReference type="HAMAP-Rule" id="MF_00375"/>
    </source>
</evidence>
<feature type="compositionally biased region" description="Basic residues" evidence="9">
    <location>
        <begin position="603"/>
        <end position="625"/>
    </location>
</feature>
<feature type="modified residue" description="N6-(pyridoxal phosphate)lysine" evidence="8">
    <location>
        <position position="912"/>
    </location>
</feature>
<dbReference type="InterPro" id="IPR004639">
    <property type="entry name" value="4pyrrol_synth_GluAld_NH2Trfase"/>
</dbReference>
<dbReference type="Gene3D" id="3.40.640.10">
    <property type="entry name" value="Type I PLP-dependent aspartate aminotransferase-like (Major domain)"/>
    <property type="match status" value="1"/>
</dbReference>
<comment type="subcellular location">
    <subcellularLocation>
        <location evidence="8">Cytoplasm</location>
    </subcellularLocation>
</comment>
<dbReference type="InterPro" id="IPR027417">
    <property type="entry name" value="P-loop_NTPase"/>
</dbReference>
<feature type="region of interest" description="Disordered" evidence="9">
    <location>
        <begin position="594"/>
        <end position="663"/>
    </location>
</feature>